<evidence type="ECO:0000313" key="2">
    <source>
        <dbReference type="Proteomes" id="UP000184085"/>
    </source>
</evidence>
<dbReference type="EMBL" id="FMJB01000025">
    <property type="protein sequence ID" value="SCM66523.1"/>
    <property type="molecule type" value="Genomic_DNA"/>
</dbReference>
<dbReference type="Proteomes" id="UP000184085">
    <property type="component" value="Unassembled WGS sequence"/>
</dbReference>
<keyword evidence="2" id="KW-1185">Reference proteome</keyword>
<evidence type="ECO:0000313" key="1">
    <source>
        <dbReference type="EMBL" id="SCM66523.1"/>
    </source>
</evidence>
<proteinExistence type="predicted"/>
<name>A0A1M4MVR0_9RHOB</name>
<dbReference type="RefSeq" id="WP_072704137.1">
    <property type="nucleotide sequence ID" value="NZ_FMJB01000025.1"/>
</dbReference>
<accession>A0A1M4MVR0</accession>
<gene>
    <name evidence="1" type="ORF">KARMA_0700</name>
</gene>
<dbReference type="AlphaFoldDB" id="A0A1M4MVR0"/>
<reference evidence="2" key="1">
    <citation type="submission" date="2016-09" db="EMBL/GenBank/DDBJ databases">
        <authorList>
            <person name="Wibberg D."/>
        </authorList>
    </citation>
    <scope>NUCLEOTIDE SEQUENCE [LARGE SCALE GENOMIC DNA]</scope>
</reference>
<protein>
    <submittedName>
        <fullName evidence="1">Putative transposase</fullName>
    </submittedName>
</protein>
<dbReference type="NCBIfam" id="NF033572">
    <property type="entry name" value="transpos_ISKra4"/>
    <property type="match status" value="1"/>
</dbReference>
<sequence length="452" mass="50989">MEVRIIVETTFENGTTKRHRVGYLSRPFRRTQPEGFGLLLEDAKIILRQLQNAILRDQIEEISAASRICPDCDKVRAIHDYRSRVLDTLFGRFKVKAPRIRRCACNAKSDVVLGGPLSPLARFFPDRSTPELQRLQAELGARYSFREAARILETFVPCAKQVNTSVRNRLGKVARNIDAIEQTEPVVAAAVEDPPALTVFLDGAHIRCRPEYQKRHLDVVVGKIESHDKCRRFGLVQQAVLSPASQLRQDLRALGWDRGKTVTVISDGEPALPNLVRGAVGGKVRHILDWWHISMRIQHIENAVKGLLQVRGFSGIPVLFKRPAEALRWYLWHGKVLTATTSLQWLMVDCARLGTDDRVAIEAVRRVQARCRDLYSYLANNMDNLTDYGRRQRAGLPISSSRAEGCVDDIGNTRMGKRRRMRWSPKGAHRVAIVRAAVLDGRLTGAYQRAAA</sequence>
<organism evidence="1 2">
    <name type="scientific">Donghicola eburneus</name>
    <dbReference type="NCBI Taxonomy" id="393278"/>
    <lineage>
        <taxon>Bacteria</taxon>
        <taxon>Pseudomonadati</taxon>
        <taxon>Pseudomonadota</taxon>
        <taxon>Alphaproteobacteria</taxon>
        <taxon>Rhodobacterales</taxon>
        <taxon>Roseobacteraceae</taxon>
        <taxon>Donghicola</taxon>
    </lineage>
</organism>